<dbReference type="Proteomes" id="UP001571476">
    <property type="component" value="Unassembled WGS sequence"/>
</dbReference>
<gene>
    <name evidence="2" type="ORF">ACEG43_02790</name>
</gene>
<feature type="region of interest" description="Disordered" evidence="1">
    <location>
        <begin position="49"/>
        <end position="72"/>
    </location>
</feature>
<keyword evidence="3" id="KW-1185">Reference proteome</keyword>
<sequence length="72" mass="7888">MHRQTQTYEVHDAALGLLERGHVKVHDMVTREPWPTDGPDCAVYEVQSPHPLRPVPDADGSVEGLSLTDAAS</sequence>
<reference evidence="2 3" key="1">
    <citation type="submission" date="2024-08" db="EMBL/GenBank/DDBJ databases">
        <title>Genome sequence of Streptomyces aureus CACIA-1.46HGO.</title>
        <authorList>
            <person name="Evangelista-Martinez Z."/>
        </authorList>
    </citation>
    <scope>NUCLEOTIDE SEQUENCE [LARGE SCALE GENOMIC DNA]</scope>
    <source>
        <strain evidence="2 3">CACIA-1.46HGO</strain>
    </source>
</reference>
<dbReference type="RefSeq" id="WP_372561248.1">
    <property type="nucleotide sequence ID" value="NZ_JBGOSP010000001.1"/>
</dbReference>
<evidence type="ECO:0000313" key="2">
    <source>
        <dbReference type="EMBL" id="MFA3835120.1"/>
    </source>
</evidence>
<name>A0ABV4S9L0_9ACTN</name>
<protein>
    <submittedName>
        <fullName evidence="2">DUF3556 domain-containing protein</fullName>
    </submittedName>
</protein>
<dbReference type="InterPro" id="IPR021941">
    <property type="entry name" value="DUF3556_TM"/>
</dbReference>
<accession>A0ABV4S9L0</accession>
<dbReference type="EMBL" id="JBGOSP010000001">
    <property type="protein sequence ID" value="MFA3835120.1"/>
    <property type="molecule type" value="Genomic_DNA"/>
</dbReference>
<organism evidence="2 3">
    <name type="scientific">Streptomyces aureus</name>
    <dbReference type="NCBI Taxonomy" id="193461"/>
    <lineage>
        <taxon>Bacteria</taxon>
        <taxon>Bacillati</taxon>
        <taxon>Actinomycetota</taxon>
        <taxon>Actinomycetes</taxon>
        <taxon>Kitasatosporales</taxon>
        <taxon>Streptomycetaceae</taxon>
        <taxon>Streptomyces</taxon>
    </lineage>
</organism>
<evidence type="ECO:0000256" key="1">
    <source>
        <dbReference type="SAM" id="MobiDB-lite"/>
    </source>
</evidence>
<proteinExistence type="predicted"/>
<comment type="caution">
    <text evidence="2">The sequence shown here is derived from an EMBL/GenBank/DDBJ whole genome shotgun (WGS) entry which is preliminary data.</text>
</comment>
<evidence type="ECO:0000313" key="3">
    <source>
        <dbReference type="Proteomes" id="UP001571476"/>
    </source>
</evidence>
<dbReference type="Pfam" id="PF12077">
    <property type="entry name" value="DUF3556"/>
    <property type="match status" value="1"/>
</dbReference>